<evidence type="ECO:0000313" key="1">
    <source>
        <dbReference type="EMBL" id="ABE35999.1"/>
    </source>
</evidence>
<organism evidence="1 2">
    <name type="scientific">Paraburkholderia xenovorans (strain LB400)</name>
    <dbReference type="NCBI Taxonomy" id="266265"/>
    <lineage>
        <taxon>Bacteria</taxon>
        <taxon>Pseudomonadati</taxon>
        <taxon>Pseudomonadota</taxon>
        <taxon>Betaproteobacteria</taxon>
        <taxon>Burkholderiales</taxon>
        <taxon>Burkholderiaceae</taxon>
        <taxon>Paraburkholderia</taxon>
    </lineage>
</organism>
<gene>
    <name evidence="1" type="ORF">Bxe_C0073</name>
</gene>
<protein>
    <submittedName>
        <fullName evidence="1">Uncharacterized protein</fullName>
    </submittedName>
</protein>
<proteinExistence type="predicted"/>
<dbReference type="AlphaFoldDB" id="Q13IU0"/>
<evidence type="ECO:0000313" key="2">
    <source>
        <dbReference type="Proteomes" id="UP000001817"/>
    </source>
</evidence>
<dbReference type="EMBL" id="CP000272">
    <property type="protein sequence ID" value="ABE35999.1"/>
    <property type="molecule type" value="Genomic_DNA"/>
</dbReference>
<name>Q13IU0_PARXL</name>
<keyword evidence="2" id="KW-1185">Reference proteome</keyword>
<reference evidence="1 2" key="1">
    <citation type="journal article" date="2006" name="Proc. Natl. Acad. Sci. U.S.A.">
        <title>Burkholderia xenovorans LB400 harbors a multi-replicon, 9.73-Mbp genome shaped for versatility.</title>
        <authorList>
            <person name="Chain P.S."/>
            <person name="Denef V.J."/>
            <person name="Konstantinidis K.T."/>
            <person name="Vergez L.M."/>
            <person name="Agullo L."/>
            <person name="Reyes V.L."/>
            <person name="Hauser L."/>
            <person name="Cordova M."/>
            <person name="Gomez L."/>
            <person name="Gonzalez M."/>
            <person name="Land M."/>
            <person name="Lao V."/>
            <person name="Larimer F."/>
            <person name="LiPuma J.J."/>
            <person name="Mahenthiralingam E."/>
            <person name="Malfatti S.A."/>
            <person name="Marx C.J."/>
            <person name="Parnell J.J."/>
            <person name="Ramette A."/>
            <person name="Richardson P."/>
            <person name="Seeger M."/>
            <person name="Smith D."/>
            <person name="Spilker T."/>
            <person name="Sul W.J."/>
            <person name="Tsoi T.V."/>
            <person name="Ulrich L.E."/>
            <person name="Zhulin I.B."/>
            <person name="Tiedje J.M."/>
        </authorList>
    </citation>
    <scope>NUCLEOTIDE SEQUENCE [LARGE SCALE GENOMIC DNA]</scope>
    <source>
        <strain evidence="1 2">LB400</strain>
    </source>
</reference>
<dbReference type="STRING" id="266265.Bxe_C0073"/>
<dbReference type="KEGG" id="bxe:Bxe_C0073"/>
<dbReference type="Proteomes" id="UP000001817">
    <property type="component" value="Chromosome 3"/>
</dbReference>
<accession>Q13IU0</accession>
<sequence length="83" mass="8729">MALQSFCENACLFRCRLPATDRIRGNCALASGTGFALLANAPVASACRRCGGNPRPDGGRTPVFPESLVQSFMLRSTSKAHAG</sequence>